<dbReference type="Gene3D" id="3.40.50.150">
    <property type="entry name" value="Vaccinia Virus protein VP39"/>
    <property type="match status" value="1"/>
</dbReference>
<keyword evidence="10" id="KW-1185">Reference proteome</keyword>
<proteinExistence type="predicted"/>
<protein>
    <recommendedName>
        <fullName evidence="3">tRNA (guanine(46)-N(7))-methyltransferase</fullName>
        <ecNumber evidence="3">2.1.1.33</ecNumber>
    </recommendedName>
</protein>
<evidence type="ECO:0000313" key="10">
    <source>
        <dbReference type="Proteomes" id="UP000295554"/>
    </source>
</evidence>
<organism evidence="9 10">
    <name type="scientific">Seongchinamella unica</name>
    <dbReference type="NCBI Taxonomy" id="2547392"/>
    <lineage>
        <taxon>Bacteria</taxon>
        <taxon>Pseudomonadati</taxon>
        <taxon>Pseudomonadota</taxon>
        <taxon>Gammaproteobacteria</taxon>
        <taxon>Cellvibrionales</taxon>
        <taxon>Halieaceae</taxon>
        <taxon>Seongchinamella</taxon>
    </lineage>
</organism>
<evidence type="ECO:0000256" key="5">
    <source>
        <dbReference type="ARBA" id="ARBA00022679"/>
    </source>
</evidence>
<comment type="catalytic activity">
    <reaction evidence="1">
        <text>guanosine(46) in tRNA + S-adenosyl-L-methionine = N(7)-methylguanosine(46) in tRNA + S-adenosyl-L-homocysteine</text>
        <dbReference type="Rhea" id="RHEA:42708"/>
        <dbReference type="Rhea" id="RHEA-COMP:10188"/>
        <dbReference type="Rhea" id="RHEA-COMP:10189"/>
        <dbReference type="ChEBI" id="CHEBI:57856"/>
        <dbReference type="ChEBI" id="CHEBI:59789"/>
        <dbReference type="ChEBI" id="CHEBI:74269"/>
        <dbReference type="ChEBI" id="CHEBI:74480"/>
        <dbReference type="EC" id="2.1.1.33"/>
    </reaction>
</comment>
<evidence type="ECO:0000256" key="4">
    <source>
        <dbReference type="ARBA" id="ARBA00022603"/>
    </source>
</evidence>
<dbReference type="EMBL" id="SMSE01000001">
    <property type="protein sequence ID" value="TDG15569.1"/>
    <property type="molecule type" value="Genomic_DNA"/>
</dbReference>
<evidence type="ECO:0000256" key="7">
    <source>
        <dbReference type="ARBA" id="ARBA00022694"/>
    </source>
</evidence>
<dbReference type="EC" id="2.1.1.33" evidence="3"/>
<dbReference type="OrthoDB" id="9809889at2"/>
<keyword evidence="4 9" id="KW-0489">Methyltransferase</keyword>
<feature type="region of interest" description="Disordered" evidence="8">
    <location>
        <begin position="1"/>
        <end position="38"/>
    </location>
</feature>
<dbReference type="SUPFAM" id="SSF53335">
    <property type="entry name" value="S-adenosyl-L-methionine-dependent methyltransferases"/>
    <property type="match status" value="1"/>
</dbReference>
<keyword evidence="5 9" id="KW-0808">Transferase</keyword>
<dbReference type="AlphaFoldDB" id="A0A4R5LVU4"/>
<evidence type="ECO:0000256" key="8">
    <source>
        <dbReference type="SAM" id="MobiDB-lite"/>
    </source>
</evidence>
<dbReference type="InterPro" id="IPR029063">
    <property type="entry name" value="SAM-dependent_MTases_sf"/>
</dbReference>
<comment type="caution">
    <text evidence="9">The sequence shown here is derived from an EMBL/GenBank/DDBJ whole genome shotgun (WGS) entry which is preliminary data.</text>
</comment>
<dbReference type="Proteomes" id="UP000295554">
    <property type="component" value="Unassembled WGS sequence"/>
</dbReference>
<feature type="compositionally biased region" description="Polar residues" evidence="8">
    <location>
        <begin position="9"/>
        <end position="29"/>
    </location>
</feature>
<accession>A0A4R5LVU4</accession>
<comment type="function">
    <text evidence="2">Catalyzes the formation of N(7)-methylguanine at position 46 (m7G46) in tRNA.</text>
</comment>
<reference evidence="9 10" key="1">
    <citation type="submission" date="2019-03" db="EMBL/GenBank/DDBJ databases">
        <title>Seongchinamella monodicae gen. nov., sp. nov., a novel member of the Gammaproteobacteria isolated from a tidal mudflat of beach.</title>
        <authorList>
            <person name="Yang H.G."/>
            <person name="Kang J.W."/>
            <person name="Lee S.D."/>
        </authorList>
    </citation>
    <scope>NUCLEOTIDE SEQUENCE [LARGE SCALE GENOMIC DNA]</scope>
    <source>
        <strain evidence="9 10">GH4-78</strain>
    </source>
</reference>
<dbReference type="RefSeq" id="WP_133210154.1">
    <property type="nucleotide sequence ID" value="NZ_SMSE01000001.1"/>
</dbReference>
<dbReference type="Pfam" id="PF02390">
    <property type="entry name" value="Methyltransf_4"/>
    <property type="match status" value="1"/>
</dbReference>
<keyword evidence="7" id="KW-0819">tRNA processing</keyword>
<keyword evidence="6" id="KW-0949">S-adenosyl-L-methionine</keyword>
<dbReference type="InterPro" id="IPR003358">
    <property type="entry name" value="tRNA_(Gua-N-7)_MeTrfase_Trmb"/>
</dbReference>
<evidence type="ECO:0000256" key="3">
    <source>
        <dbReference type="ARBA" id="ARBA00011977"/>
    </source>
</evidence>
<name>A0A4R5LVU4_9GAMM</name>
<evidence type="ECO:0000256" key="1">
    <source>
        <dbReference type="ARBA" id="ARBA00000142"/>
    </source>
</evidence>
<evidence type="ECO:0000256" key="2">
    <source>
        <dbReference type="ARBA" id="ARBA00003015"/>
    </source>
</evidence>
<evidence type="ECO:0000256" key="6">
    <source>
        <dbReference type="ARBA" id="ARBA00022691"/>
    </source>
</evidence>
<evidence type="ECO:0000313" key="9">
    <source>
        <dbReference type="EMBL" id="TDG15569.1"/>
    </source>
</evidence>
<gene>
    <name evidence="9" type="ORF">E2F43_04890</name>
</gene>
<sequence length="221" mass="25094">MSEPRQSDISRPVSSNQTGLHSQLATTLQRHLDHPFRRPPAPHSVAAYQALAERLRAQPQPLVIDSFCGTGMSTQLLAQRHPDQLVVGIDQSAHRLQKHLPSPAGNYLLLQAQVEDIWALLLADGYRAQYHYLLYPNPWPKRKHLQRRVHGHGSFPLLLELGGYIELRSNWQLYVEEFGVAMHLAGRRGLIRQISGDPPLTLFEDKYRNSGHRLWAFTAAP</sequence>
<dbReference type="PROSITE" id="PS51625">
    <property type="entry name" value="SAM_MT_TRMB"/>
    <property type="match status" value="1"/>
</dbReference>
<dbReference type="GO" id="GO:0008176">
    <property type="term" value="F:tRNA (guanine(46)-N7)-methyltransferase activity"/>
    <property type="evidence" value="ECO:0007669"/>
    <property type="project" value="UniProtKB-EC"/>
</dbReference>